<dbReference type="InterPro" id="IPR016064">
    <property type="entry name" value="NAD/diacylglycerol_kinase_sf"/>
</dbReference>
<comment type="caution">
    <text evidence="1">The sequence shown here is derived from an EMBL/GenBank/DDBJ whole genome shotgun (WGS) entry which is preliminary data.</text>
</comment>
<gene>
    <name evidence="1" type="ORF">BAY60_03645</name>
</gene>
<evidence type="ECO:0000313" key="2">
    <source>
        <dbReference type="Proteomes" id="UP000249915"/>
    </source>
</evidence>
<dbReference type="InterPro" id="IPR017438">
    <property type="entry name" value="ATP-NAD_kinase_N"/>
</dbReference>
<sequence>MRGTVLVCGRPGESPQVPEGVAVHALPARPGRSDIDSLLTDALVVVGSDADLAAVALRLLRRERLDATTVGYVPVDRDSAVARLWGLPANPRDALALALSGEARPVPLVRDDAGGVLVGHGVIRQPRGVAYCDDTLALRGEAASITVRPGPAGLVATITRGRLLRRRTVFEGRAFQLGTAPVRPVSDGVPYPRPLERWTWYRHTHDLRLVLPAR</sequence>
<protein>
    <recommendedName>
        <fullName evidence="3">DAGKc domain-containing protein</fullName>
    </recommendedName>
</protein>
<dbReference type="Proteomes" id="UP000249915">
    <property type="component" value="Unassembled WGS sequence"/>
</dbReference>
<evidence type="ECO:0000313" key="1">
    <source>
        <dbReference type="EMBL" id="PXY31480.1"/>
    </source>
</evidence>
<name>A0A2V4B8A5_9PSEU</name>
<dbReference type="EMBL" id="MASW01000001">
    <property type="protein sequence ID" value="PXY31480.1"/>
    <property type="molecule type" value="Genomic_DNA"/>
</dbReference>
<accession>A0A2V4B8A5</accession>
<organism evidence="1 2">
    <name type="scientific">Prauserella muralis</name>
    <dbReference type="NCBI Taxonomy" id="588067"/>
    <lineage>
        <taxon>Bacteria</taxon>
        <taxon>Bacillati</taxon>
        <taxon>Actinomycetota</taxon>
        <taxon>Actinomycetes</taxon>
        <taxon>Pseudonocardiales</taxon>
        <taxon>Pseudonocardiaceae</taxon>
        <taxon>Prauserella</taxon>
    </lineage>
</organism>
<evidence type="ECO:0008006" key="3">
    <source>
        <dbReference type="Google" id="ProtNLM"/>
    </source>
</evidence>
<keyword evidence="2" id="KW-1185">Reference proteome</keyword>
<dbReference type="SUPFAM" id="SSF111331">
    <property type="entry name" value="NAD kinase/diacylglycerol kinase-like"/>
    <property type="match status" value="1"/>
</dbReference>
<dbReference type="AlphaFoldDB" id="A0A2V4B8A5"/>
<dbReference type="RefSeq" id="WP_211330181.1">
    <property type="nucleotide sequence ID" value="NZ_MASW01000001.1"/>
</dbReference>
<reference evidence="1 2" key="1">
    <citation type="submission" date="2016-07" db="EMBL/GenBank/DDBJ databases">
        <title>Draft genome sequence of Prauserella muralis DSM 45305, isolated from a mould-covered wall in an indoor environment.</title>
        <authorList>
            <person name="Ruckert C."/>
            <person name="Albersmeier A."/>
            <person name="Jiang C.-L."/>
            <person name="Jiang Y."/>
            <person name="Kalinowski J."/>
            <person name="Schneider O."/>
            <person name="Winkler A."/>
            <person name="Zotchev S.B."/>
        </authorList>
    </citation>
    <scope>NUCLEOTIDE SEQUENCE [LARGE SCALE GENOMIC DNA]</scope>
    <source>
        <strain evidence="1 2">DSM 45305</strain>
    </source>
</reference>
<dbReference type="Gene3D" id="3.40.50.10330">
    <property type="entry name" value="Probable inorganic polyphosphate/atp-NAD kinase, domain 1"/>
    <property type="match status" value="1"/>
</dbReference>
<proteinExistence type="predicted"/>